<comment type="caution">
    <text evidence="3">The sequence shown here is derived from an EMBL/GenBank/DDBJ whole genome shotgun (WGS) entry which is preliminary data.</text>
</comment>
<evidence type="ECO:0000256" key="1">
    <source>
        <dbReference type="ARBA" id="ARBA00022553"/>
    </source>
</evidence>
<dbReference type="Gene3D" id="3.30.450.20">
    <property type="entry name" value="PAS domain"/>
    <property type="match status" value="1"/>
</dbReference>
<dbReference type="SMART" id="SM00091">
    <property type="entry name" value="PAS"/>
    <property type="match status" value="1"/>
</dbReference>
<dbReference type="Pfam" id="PF01740">
    <property type="entry name" value="STAS"/>
    <property type="match status" value="1"/>
</dbReference>
<dbReference type="PANTHER" id="PTHR33745">
    <property type="entry name" value="RSBT ANTAGONIST PROTEIN RSBS-RELATED"/>
    <property type="match status" value="1"/>
</dbReference>
<sequence length="424" mass="45793">MSAETRRPSEEHPLALFHAALLAQKDVLIDRAIERTRAFLPFLDELPRDALVDAIGADALAYAHALVAPDFTDLRARARGWCESQITLDRGSALVLQTVEAVRKDYLEVTLEAFARGVPGAREGALRLMDAFGAVHAELDACYHGASEQEVAGDRLFRKFVDASPDPVALTLRSEGVLYANAAFKQTFGENIPGRMLASFVEDDQREAFARLHESVDRTGRGRGEIRMRRADGGLYNADVTAFDARATGDRITARFMLLRDKGPLVAAEEARMQLQMQLQEELIASQAAAIRALSTPLLPIAPGVIVMPLVGALSEQRAEQMLETLLEGISKRGARVAIVDITGVNDVDSHVAHGILRAARAAALLGARVFLTGIRGPVAQTLLALDANFGNLGLVTCSTLQDGVARALRGAEGQGYAPRRWTG</sequence>
<dbReference type="InterPro" id="IPR036513">
    <property type="entry name" value="STAS_dom_sf"/>
</dbReference>
<dbReference type="PANTHER" id="PTHR33745:SF3">
    <property type="entry name" value="RSBT CO-ANTAGONIST PROTEIN RSBRC"/>
    <property type="match status" value="1"/>
</dbReference>
<dbReference type="Gene3D" id="3.30.750.24">
    <property type="entry name" value="STAS domain"/>
    <property type="match status" value="1"/>
</dbReference>
<name>A0ABT5F4P7_9BACT</name>
<evidence type="ECO:0000259" key="2">
    <source>
        <dbReference type="PROSITE" id="PS50801"/>
    </source>
</evidence>
<dbReference type="CDD" id="cd00130">
    <property type="entry name" value="PAS"/>
    <property type="match status" value="1"/>
</dbReference>
<dbReference type="InterPro" id="IPR000014">
    <property type="entry name" value="PAS"/>
</dbReference>
<organism evidence="3 4">
    <name type="scientific">Polyangium mundeleinium</name>
    <dbReference type="NCBI Taxonomy" id="2995306"/>
    <lineage>
        <taxon>Bacteria</taxon>
        <taxon>Pseudomonadati</taxon>
        <taxon>Myxococcota</taxon>
        <taxon>Polyangia</taxon>
        <taxon>Polyangiales</taxon>
        <taxon>Polyangiaceae</taxon>
        <taxon>Polyangium</taxon>
    </lineage>
</organism>
<protein>
    <submittedName>
        <fullName evidence="3">PAS domain-containing protein</fullName>
    </submittedName>
</protein>
<keyword evidence="4" id="KW-1185">Reference proteome</keyword>
<dbReference type="InterPro" id="IPR051932">
    <property type="entry name" value="Bact_StressResp_Reg"/>
</dbReference>
<dbReference type="SUPFAM" id="SSF55785">
    <property type="entry name" value="PYP-like sensor domain (PAS domain)"/>
    <property type="match status" value="1"/>
</dbReference>
<dbReference type="Pfam" id="PF13188">
    <property type="entry name" value="PAS_8"/>
    <property type="match status" value="1"/>
</dbReference>
<dbReference type="InterPro" id="IPR002645">
    <property type="entry name" value="STAS_dom"/>
</dbReference>
<dbReference type="CDD" id="cd07041">
    <property type="entry name" value="STAS_RsbR_RsbS_like"/>
    <property type="match status" value="1"/>
</dbReference>
<dbReference type="InterPro" id="IPR035965">
    <property type="entry name" value="PAS-like_dom_sf"/>
</dbReference>
<dbReference type="RefSeq" id="WP_271926838.1">
    <property type="nucleotide sequence ID" value="NZ_JAQNDO010000001.1"/>
</dbReference>
<feature type="domain" description="STAS" evidence="2">
    <location>
        <begin position="295"/>
        <end position="412"/>
    </location>
</feature>
<evidence type="ECO:0000313" key="4">
    <source>
        <dbReference type="Proteomes" id="UP001221411"/>
    </source>
</evidence>
<evidence type="ECO:0000313" key="3">
    <source>
        <dbReference type="EMBL" id="MDC0748061.1"/>
    </source>
</evidence>
<reference evidence="3 4" key="1">
    <citation type="submission" date="2022-11" db="EMBL/GenBank/DDBJ databases">
        <title>Minimal conservation of predation-associated metabolite biosynthetic gene clusters underscores biosynthetic potential of Myxococcota including descriptions for ten novel species: Archangium lansinium sp. nov., Myxococcus landrumus sp. nov., Nannocystis bai.</title>
        <authorList>
            <person name="Ahearne A."/>
            <person name="Stevens C."/>
            <person name="Dowd S."/>
        </authorList>
    </citation>
    <scope>NUCLEOTIDE SEQUENCE [LARGE SCALE GENOMIC DNA]</scope>
    <source>
        <strain evidence="3 4">RJM3</strain>
    </source>
</reference>
<dbReference type="EMBL" id="JAQNDO010000001">
    <property type="protein sequence ID" value="MDC0748061.1"/>
    <property type="molecule type" value="Genomic_DNA"/>
</dbReference>
<accession>A0ABT5F4P7</accession>
<gene>
    <name evidence="3" type="ORF">POL67_42430</name>
</gene>
<dbReference type="PROSITE" id="PS50801">
    <property type="entry name" value="STAS"/>
    <property type="match status" value="1"/>
</dbReference>
<proteinExistence type="predicted"/>
<keyword evidence="1" id="KW-0597">Phosphoprotein</keyword>
<dbReference type="SUPFAM" id="SSF52091">
    <property type="entry name" value="SpoIIaa-like"/>
    <property type="match status" value="1"/>
</dbReference>
<dbReference type="NCBIfam" id="TIGR00229">
    <property type="entry name" value="sensory_box"/>
    <property type="match status" value="1"/>
</dbReference>
<dbReference type="Proteomes" id="UP001221411">
    <property type="component" value="Unassembled WGS sequence"/>
</dbReference>